<dbReference type="RefSeq" id="WP_012216057.1">
    <property type="nucleotide sequence ID" value="NC_010085.1"/>
</dbReference>
<evidence type="ECO:0000313" key="2">
    <source>
        <dbReference type="EMBL" id="ABX13571.1"/>
    </source>
</evidence>
<feature type="transmembrane region" description="Helical" evidence="1">
    <location>
        <begin position="42"/>
        <end position="64"/>
    </location>
</feature>
<name>A9A2P4_NITMS</name>
<dbReference type="EMBL" id="CP000866">
    <property type="protein sequence ID" value="ABX13571.1"/>
    <property type="molecule type" value="Genomic_DNA"/>
</dbReference>
<accession>A9A2P4</accession>
<evidence type="ECO:0000313" key="3">
    <source>
        <dbReference type="Proteomes" id="UP000000792"/>
    </source>
</evidence>
<keyword evidence="3" id="KW-1185">Reference proteome</keyword>
<reference evidence="2 3" key="1">
    <citation type="journal article" date="2010" name="Proc. Natl. Acad. Sci. U.S.A.">
        <title>Nitrosopumilus maritimus genome reveals unique mechanisms for nitrification and autotrophy in globally distributed marine crenarchaea.</title>
        <authorList>
            <person name="Walker C.B."/>
            <person name="de la Torre J.R."/>
            <person name="Klotz M.G."/>
            <person name="Urakawa H."/>
            <person name="Pinel N."/>
            <person name="Arp D.J."/>
            <person name="Brochier-Armanet C."/>
            <person name="Chain P.S."/>
            <person name="Chan P.P."/>
            <person name="Gollabgir A."/>
            <person name="Hemp J."/>
            <person name="Hugler M."/>
            <person name="Karr E.A."/>
            <person name="Konneke M."/>
            <person name="Shin M."/>
            <person name="Lawton T.J."/>
            <person name="Lowe T."/>
            <person name="Martens-Habbena W."/>
            <person name="Sayavedra-Soto L.A."/>
            <person name="Lang D."/>
            <person name="Sievert S.M."/>
            <person name="Rosenzweig A.C."/>
            <person name="Manning G."/>
            <person name="Stahl D.A."/>
        </authorList>
    </citation>
    <scope>NUCLEOTIDE SEQUENCE [LARGE SCALE GENOMIC DNA]</scope>
    <source>
        <strain evidence="2 3">SCM1</strain>
    </source>
</reference>
<evidence type="ECO:0000256" key="1">
    <source>
        <dbReference type="SAM" id="Phobius"/>
    </source>
</evidence>
<keyword evidence="1" id="KW-0812">Transmembrane</keyword>
<dbReference type="InParanoid" id="A9A2P4"/>
<dbReference type="AlphaFoldDB" id="A9A2P4"/>
<proteinExistence type="predicted"/>
<dbReference type="STRING" id="436308.Nmar_1675"/>
<dbReference type="EnsemblBacteria" id="ABX13571">
    <property type="protein sequence ID" value="ABX13571"/>
    <property type="gene ID" value="Nmar_1675"/>
</dbReference>
<feature type="transmembrane region" description="Helical" evidence="1">
    <location>
        <begin position="106"/>
        <end position="124"/>
    </location>
</feature>
<feature type="transmembrane region" description="Helical" evidence="1">
    <location>
        <begin position="12"/>
        <end position="30"/>
    </location>
</feature>
<dbReference type="GeneID" id="5773785"/>
<feature type="transmembrane region" description="Helical" evidence="1">
    <location>
        <begin position="71"/>
        <end position="94"/>
    </location>
</feature>
<dbReference type="KEGG" id="nmr:Nmar_1675"/>
<gene>
    <name evidence="2" type="ordered locus">Nmar_1675</name>
</gene>
<dbReference type="OrthoDB" id="3366at2157"/>
<keyword evidence="1" id="KW-1133">Transmembrane helix</keyword>
<dbReference type="eggNOG" id="arCOG07573">
    <property type="taxonomic scope" value="Archaea"/>
</dbReference>
<keyword evidence="1" id="KW-0472">Membrane</keyword>
<dbReference type="Proteomes" id="UP000000792">
    <property type="component" value="Chromosome"/>
</dbReference>
<protein>
    <submittedName>
        <fullName evidence="2">Uncharacterized protein</fullName>
    </submittedName>
</protein>
<dbReference type="HOGENOM" id="CLU_1965638_0_0_2"/>
<organism evidence="2 3">
    <name type="scientific">Nitrosopumilus maritimus (strain SCM1)</name>
    <dbReference type="NCBI Taxonomy" id="436308"/>
    <lineage>
        <taxon>Archaea</taxon>
        <taxon>Nitrososphaerota</taxon>
        <taxon>Nitrososphaeria</taxon>
        <taxon>Nitrosopumilales</taxon>
        <taxon>Nitrosopumilaceae</taxon>
        <taxon>Nitrosopumilus</taxon>
    </lineage>
</organism>
<sequence>MQVSTLDNKSKFKLLGILVLIGLVILIPLTSENFTDENKVHIFIHISSALLGLFLSIVALITYSEFKTTRLFLVLCAFATITTVELFSIVSFILSHTPPTPDVDTLITHGLIFTMLSFFVIGIFRSD</sequence>